<dbReference type="PANTHER" id="PTHR31174">
    <property type="entry name" value="SEED MATURATION FAMILY PROTEIN"/>
    <property type="match status" value="1"/>
</dbReference>
<evidence type="ECO:0000259" key="3">
    <source>
        <dbReference type="Pfam" id="PF04927"/>
    </source>
</evidence>
<comment type="caution">
    <text evidence="4">The sequence shown here is derived from an EMBL/GenBank/DDBJ whole genome shotgun (WGS) entry which is preliminary data.</text>
</comment>
<comment type="similarity">
    <text evidence="1">Belongs to the LEA type SMP family.</text>
</comment>
<dbReference type="AlphaFoldDB" id="A0ABD1VVL6"/>
<sequence length="246" mass="25360">MSQEQQPVRYGDVFHVQGELASKPVAPQDAATLQAAENIALGKIQRGGPATVMQSAADVNERCGVVHHDDITNIVRDEGATISEADAGGNRVVTEAIGGQVVGQYVQPGDVGATSIDRRDAITVGEALEATALSAGKKPIDESDAAAIQAAEIRATGLGHVVPGGVTAEAQSAAAYNARTMRDEDKTKLGDVLTDAALKLTSDKPVTQEDVEGVIGAEIRNKADMCTHPSGVAASMAAAARLNQEK</sequence>
<dbReference type="InterPro" id="IPR042971">
    <property type="entry name" value="LEA_SMP"/>
</dbReference>
<dbReference type="InterPro" id="IPR007011">
    <property type="entry name" value="LEA_SMP_dom"/>
</dbReference>
<feature type="domain" description="SMP" evidence="3">
    <location>
        <begin position="8"/>
        <end position="62"/>
    </location>
</feature>
<keyword evidence="5" id="KW-1185">Reference proteome</keyword>
<accession>A0ABD1VVL6</accession>
<keyword evidence="2" id="KW-0677">Repeat</keyword>
<dbReference type="Pfam" id="PF04927">
    <property type="entry name" value="SMP"/>
    <property type="match status" value="3"/>
</dbReference>
<feature type="domain" description="SMP" evidence="3">
    <location>
        <begin position="122"/>
        <end position="179"/>
    </location>
</feature>
<dbReference type="EMBL" id="JBFOLK010000001">
    <property type="protein sequence ID" value="KAL2540588.1"/>
    <property type="molecule type" value="Genomic_DNA"/>
</dbReference>
<dbReference type="PANTHER" id="PTHR31174:SF31">
    <property type="entry name" value="LATE EMBRYOGENESIS ABUNDANT PROTEIN 3"/>
    <property type="match status" value="1"/>
</dbReference>
<evidence type="ECO:0000313" key="5">
    <source>
        <dbReference type="Proteomes" id="UP001604336"/>
    </source>
</evidence>
<protein>
    <submittedName>
        <fullName evidence="4">Seed maturation protein</fullName>
    </submittedName>
</protein>
<evidence type="ECO:0000313" key="4">
    <source>
        <dbReference type="EMBL" id="KAL2540588.1"/>
    </source>
</evidence>
<name>A0ABD1VVL6_9LAMI</name>
<organism evidence="4 5">
    <name type="scientific">Abeliophyllum distichum</name>
    <dbReference type="NCBI Taxonomy" id="126358"/>
    <lineage>
        <taxon>Eukaryota</taxon>
        <taxon>Viridiplantae</taxon>
        <taxon>Streptophyta</taxon>
        <taxon>Embryophyta</taxon>
        <taxon>Tracheophyta</taxon>
        <taxon>Spermatophyta</taxon>
        <taxon>Magnoliopsida</taxon>
        <taxon>eudicotyledons</taxon>
        <taxon>Gunneridae</taxon>
        <taxon>Pentapetalae</taxon>
        <taxon>asterids</taxon>
        <taxon>lamiids</taxon>
        <taxon>Lamiales</taxon>
        <taxon>Oleaceae</taxon>
        <taxon>Forsythieae</taxon>
        <taxon>Abeliophyllum</taxon>
    </lineage>
</organism>
<dbReference type="Proteomes" id="UP001604336">
    <property type="component" value="Unassembled WGS sequence"/>
</dbReference>
<feature type="domain" description="SMP" evidence="3">
    <location>
        <begin position="187"/>
        <end position="245"/>
    </location>
</feature>
<evidence type="ECO:0000256" key="2">
    <source>
        <dbReference type="ARBA" id="ARBA00022737"/>
    </source>
</evidence>
<proteinExistence type="inferred from homology"/>
<gene>
    <name evidence="4" type="ORF">Adt_01566</name>
</gene>
<evidence type="ECO:0000256" key="1">
    <source>
        <dbReference type="ARBA" id="ARBA00010733"/>
    </source>
</evidence>
<reference evidence="5" key="1">
    <citation type="submission" date="2024-07" db="EMBL/GenBank/DDBJ databases">
        <title>Two chromosome-level genome assemblies of Korean endemic species Abeliophyllum distichum and Forsythia ovata (Oleaceae).</title>
        <authorList>
            <person name="Jang H."/>
        </authorList>
    </citation>
    <scope>NUCLEOTIDE SEQUENCE [LARGE SCALE GENOMIC DNA]</scope>
</reference>